<name>A0A098BNW4_9NOCA</name>
<dbReference type="eggNOG" id="ENOG5032V2A">
    <property type="taxonomic scope" value="Bacteria"/>
</dbReference>
<gene>
    <name evidence="1" type="ORF">RHRU231_680012</name>
</gene>
<dbReference type="Proteomes" id="UP000042997">
    <property type="component" value="Unassembled WGS sequence"/>
</dbReference>
<organism evidence="1 2">
    <name type="scientific">Rhodococcus ruber</name>
    <dbReference type="NCBI Taxonomy" id="1830"/>
    <lineage>
        <taxon>Bacteria</taxon>
        <taxon>Bacillati</taxon>
        <taxon>Actinomycetota</taxon>
        <taxon>Actinomycetes</taxon>
        <taxon>Mycobacteriales</taxon>
        <taxon>Nocardiaceae</taxon>
        <taxon>Rhodococcus</taxon>
    </lineage>
</organism>
<evidence type="ECO:0000313" key="1">
    <source>
        <dbReference type="EMBL" id="CDZ90243.1"/>
    </source>
</evidence>
<reference evidence="1 2" key="1">
    <citation type="journal article" date="2014" name="Genome Announc.">
        <title>Draft Genome Sequence of Propane- and Butane-Oxidizing Actinobacterium Rhodococcus ruber IEGM 231.</title>
        <authorList>
            <person name="Ivshina I.B."/>
            <person name="Kuyukina M.S."/>
            <person name="Krivoruchko A.V."/>
            <person name="Barbe V."/>
            <person name="Fischer C."/>
        </authorList>
    </citation>
    <scope>NUCLEOTIDE SEQUENCE [LARGE SCALE GENOMIC DNA]</scope>
</reference>
<sequence length="490" mass="54479">MTPPAESGGALDRAVMTERLTTEFADRIAVYRDLLRRLVVTGEPSPPDPAAVETRPVEGPSLTTAHLRIHVQHSYQDADELGSFPPGMEPVCLRIHVQGYCDRYPDRRAAGSDLVHAVPATEAEAWARALLGRQWSDYAYEVIRRPDVDNRMRTHMMYTQPLFVVFLTSDGTPVLAPDNIAWHRVWPKVVDARKLEPDPSSSALRAHIARFGPYAPTEGIRHPDTEPDGGWRLELTGLSLDELTDTAAATVRALRDGIRVRGAIDKQFRPVRLHVEHDRVVVHFRWARNPNIFALAMRPPQTGHDLAGPPWHTPAAVAATVIAGWQEELCTGLLVRGTRRREGRTIHISGPRTPTGRQEYWVGTVPLHERSGAWLARAGLDIDRPLGWKNTGVLAAWVQAFVNNRQARPFVGHAAAYWSDETTAHLEVLDTVPGTPDTVTAQLLHRLTHMLADLGAETITTSFENEHLADLGYMNHPEEPGMILDVTTMP</sequence>
<evidence type="ECO:0000313" key="2">
    <source>
        <dbReference type="Proteomes" id="UP000042997"/>
    </source>
</evidence>
<dbReference type="OrthoDB" id="4448214at2"/>
<proteinExistence type="predicted"/>
<protein>
    <submittedName>
        <fullName evidence="1">Uncharacterized protein</fullName>
    </submittedName>
</protein>
<accession>A0A098BNW4</accession>
<dbReference type="RefSeq" id="WP_017682325.1">
    <property type="nucleotide sequence ID" value="NZ_JABFDS010000036.1"/>
</dbReference>
<dbReference type="EMBL" id="CCSD01000081">
    <property type="protein sequence ID" value="CDZ90243.1"/>
    <property type="molecule type" value="Genomic_DNA"/>
</dbReference>
<dbReference type="AlphaFoldDB" id="A0A098BNW4"/>